<dbReference type="EMBL" id="JAFMYU010000004">
    <property type="protein sequence ID" value="MBO0930796.1"/>
    <property type="molecule type" value="Genomic_DNA"/>
</dbReference>
<proteinExistence type="predicted"/>
<keyword evidence="3" id="KW-1185">Reference proteome</keyword>
<feature type="domain" description="DUF4142" evidence="1">
    <location>
        <begin position="47"/>
        <end position="183"/>
    </location>
</feature>
<dbReference type="AlphaFoldDB" id="A0A939G2P9"/>
<evidence type="ECO:0000259" key="1">
    <source>
        <dbReference type="Pfam" id="PF13628"/>
    </source>
</evidence>
<gene>
    <name evidence="2" type="ORF">J2I48_07335</name>
</gene>
<name>A0A939G2P9_9BACT</name>
<protein>
    <submittedName>
        <fullName evidence="2">DUF4142 domain-containing protein</fullName>
    </submittedName>
</protein>
<dbReference type="Proteomes" id="UP000664795">
    <property type="component" value="Unassembled WGS sequence"/>
</dbReference>
<evidence type="ECO:0000313" key="2">
    <source>
        <dbReference type="EMBL" id="MBO0930796.1"/>
    </source>
</evidence>
<organism evidence="2 3">
    <name type="scientific">Fibrella aquatilis</name>
    <dbReference type="NCBI Taxonomy" id="2817059"/>
    <lineage>
        <taxon>Bacteria</taxon>
        <taxon>Pseudomonadati</taxon>
        <taxon>Bacteroidota</taxon>
        <taxon>Cytophagia</taxon>
        <taxon>Cytophagales</taxon>
        <taxon>Spirosomataceae</taxon>
        <taxon>Fibrella</taxon>
    </lineage>
</organism>
<evidence type="ECO:0000313" key="3">
    <source>
        <dbReference type="Proteomes" id="UP000664795"/>
    </source>
</evidence>
<dbReference type="Gene3D" id="1.20.1260.10">
    <property type="match status" value="1"/>
</dbReference>
<dbReference type="Pfam" id="PF13628">
    <property type="entry name" value="DUF4142"/>
    <property type="match status" value="1"/>
</dbReference>
<dbReference type="PANTHER" id="PTHR38593">
    <property type="entry name" value="BLR2558 PROTEIN"/>
    <property type="match status" value="1"/>
</dbReference>
<dbReference type="InterPro" id="IPR025419">
    <property type="entry name" value="DUF4142"/>
</dbReference>
<accession>A0A939G2P9</accession>
<dbReference type="InterPro" id="IPR012347">
    <property type="entry name" value="Ferritin-like"/>
</dbReference>
<comment type="caution">
    <text evidence="2">The sequence shown here is derived from an EMBL/GenBank/DDBJ whole genome shotgun (WGS) entry which is preliminary data.</text>
</comment>
<sequence>MGTVQAQSRMDNNMVGKMTKVDFERKNKEGAATVASIMPNSKKLSAADEALMKEVAMGGMMQLETSKVAVQKSTDPAVREFAQGEVDEQTGLSDKLKAIASAKGITLPATPDAETQQMVSKMQGMSGAALDRHYIKEHGVKGHEKLDKVMSKVKMKGTDDNLTAVAKAAHPLVKTHLKVARDMEGKMGVQ</sequence>
<dbReference type="PANTHER" id="PTHR38593:SF1">
    <property type="entry name" value="BLR2558 PROTEIN"/>
    <property type="match status" value="1"/>
</dbReference>
<reference evidence="2 3" key="1">
    <citation type="submission" date="2021-03" db="EMBL/GenBank/DDBJ databases">
        <title>Fibrella sp. HMF5036 genome sequencing and assembly.</title>
        <authorList>
            <person name="Kang H."/>
            <person name="Kim H."/>
            <person name="Bae S."/>
            <person name="Joh K."/>
        </authorList>
    </citation>
    <scope>NUCLEOTIDE SEQUENCE [LARGE SCALE GENOMIC DNA]</scope>
    <source>
        <strain evidence="2 3">HMF5036</strain>
    </source>
</reference>